<gene>
    <name evidence="1" type="ORF">NNO07_27920</name>
</gene>
<proteinExistence type="predicted"/>
<dbReference type="Proteomes" id="UP001211689">
    <property type="component" value="Unassembled WGS sequence"/>
</dbReference>
<accession>A0ABT4YDQ4</accession>
<sequence length="547" mass="61057">MSDTKRYTVTYKVAAAGSKYVYQEDANGHKAGDSHLSSGGHVWYSLSNGGEGQSYGFSSRDEEPFGPGSLTLHDDAAYQETLYEVTLAVSQERYEKLIDFSKDPARYGFDQGTYNLLTNSCVDFAYASLKVLGYNEDDFQGDLLPSSNVDNLHTLFMKHGANIIRDDLRRRGEYYEDQDAQACLWLGNHEQIIRKTLSQSTSAVRVMKFHYPIRRPDKAPFTDANELYKALERETAGHYLLGSHGFWHGGIHITDRSAPHCVLDDPLRCMADGEVVAYRLNDDYRETTFGNGESAKKLKYSNSFCLIRHEYRSAPNPEEGANHGKQNTLNFYSLYMHLLPYHHYRLSPDEKPAPKVTMTVGDFNAYEVAPAPGLKPHCYGQLASGTQLEILGRAQNGDVTYAQGKIITGSVKNGSSSTRGEGDEVWFAYLKNNEPYQNASGQRIWTADALPERVRPCYWQGKVRATALRRLPLHDEPVKQSEGEPAGARIGKGELCVSSVVEFDSRGVVTLEFGGRPQRMAQCTLVSGGCWGPESVPPTFWTVVDDN</sequence>
<feature type="non-terminal residue" evidence="1">
    <location>
        <position position="547"/>
    </location>
</feature>
<organism evidence="1 2">
    <name type="scientific">Metapseudomonas resinovorans</name>
    <name type="common">Pseudomonas resinovorans</name>
    <dbReference type="NCBI Taxonomy" id="53412"/>
    <lineage>
        <taxon>Bacteria</taxon>
        <taxon>Pseudomonadati</taxon>
        <taxon>Pseudomonadota</taxon>
        <taxon>Gammaproteobacteria</taxon>
        <taxon>Pseudomonadales</taxon>
        <taxon>Pseudomonadaceae</taxon>
        <taxon>Metapseudomonas</taxon>
    </lineage>
</organism>
<reference evidence="1 2" key="1">
    <citation type="submission" date="2022-07" db="EMBL/GenBank/DDBJ databases">
        <title>Genome Analysis of Selected Gammaproteobacteria from Nigerian Food snails.</title>
        <authorList>
            <person name="Okafor A.C."/>
        </authorList>
    </citation>
    <scope>NUCLEOTIDE SEQUENCE [LARGE SCALE GENOMIC DNA]</scope>
    <source>
        <strain evidence="1 2">Awg 2</strain>
    </source>
</reference>
<evidence type="ECO:0000313" key="1">
    <source>
        <dbReference type="EMBL" id="MDA8486898.1"/>
    </source>
</evidence>
<protein>
    <submittedName>
        <fullName evidence="1">Uncharacterized protein</fullName>
    </submittedName>
</protein>
<evidence type="ECO:0000313" key="2">
    <source>
        <dbReference type="Proteomes" id="UP001211689"/>
    </source>
</evidence>
<comment type="caution">
    <text evidence="1">The sequence shown here is derived from an EMBL/GenBank/DDBJ whole genome shotgun (WGS) entry which is preliminary data.</text>
</comment>
<keyword evidence="2" id="KW-1185">Reference proteome</keyword>
<dbReference type="EMBL" id="JANEWF010000088">
    <property type="protein sequence ID" value="MDA8486898.1"/>
    <property type="molecule type" value="Genomic_DNA"/>
</dbReference>
<name>A0ABT4YDQ4_METRE</name>